<feature type="compositionally biased region" description="Basic and acidic residues" evidence="4">
    <location>
        <begin position="756"/>
        <end position="769"/>
    </location>
</feature>
<feature type="region of interest" description="Disordered" evidence="4">
    <location>
        <begin position="516"/>
        <end position="588"/>
    </location>
</feature>
<evidence type="ECO:0000313" key="6">
    <source>
        <dbReference type="EMBL" id="KAG0690268.1"/>
    </source>
</evidence>
<feature type="compositionally biased region" description="Low complexity" evidence="4">
    <location>
        <begin position="698"/>
        <end position="726"/>
    </location>
</feature>
<protein>
    <recommendedName>
        <fullName evidence="5">Protein kinase domain-containing protein</fullName>
    </recommendedName>
</protein>
<dbReference type="Proteomes" id="UP000697127">
    <property type="component" value="Unassembled WGS sequence"/>
</dbReference>
<feature type="compositionally biased region" description="Acidic residues" evidence="4">
    <location>
        <begin position="560"/>
        <end position="587"/>
    </location>
</feature>
<dbReference type="SMART" id="SM00220">
    <property type="entry name" value="S_TKc"/>
    <property type="match status" value="1"/>
</dbReference>
<feature type="region of interest" description="Disordered" evidence="4">
    <location>
        <begin position="803"/>
        <end position="849"/>
    </location>
</feature>
<evidence type="ECO:0000256" key="4">
    <source>
        <dbReference type="SAM" id="MobiDB-lite"/>
    </source>
</evidence>
<feature type="compositionally biased region" description="Acidic residues" evidence="4">
    <location>
        <begin position="738"/>
        <end position="755"/>
    </location>
</feature>
<keyword evidence="1 3" id="KW-0547">Nucleotide-binding</keyword>
<dbReference type="InterPro" id="IPR017441">
    <property type="entry name" value="Protein_kinase_ATP_BS"/>
</dbReference>
<feature type="compositionally biased region" description="Polar residues" evidence="4">
    <location>
        <begin position="822"/>
        <end position="832"/>
    </location>
</feature>
<dbReference type="GO" id="GO:0030447">
    <property type="term" value="P:filamentous growth"/>
    <property type="evidence" value="ECO:0007669"/>
    <property type="project" value="UniProtKB-ARBA"/>
</dbReference>
<sequence>MLDLFKNIINKKVKDPKDLKDLKNNSQINPIINPVNSNLSSSKQELKSKNKDKNKDETEYIPNSINVLLEIHPELEDYYTELHTRYLLSEKIGEGAFSNVYKAYDLKDSNYLAIKIIDKSNLNSDQINSILKEIAIMRQLNNSNIVKLFNYQNCLNSKYCFLFLEYVSGGEIFNQIIKFTYFSENLSRHILRQVAFAVKYLHDKDIVHRDIKPENLLFEPSKFIKRSINEQIISRRKSDDENKVDEGKFLINSGSGGIGIVKLADFGLSTHLKSSNSLAKTPCGTVGYTSPEQHMNIGYDKKVDMWALGCVLYTMVVGFPPFYSNNQDSNDITEKVMKGEYQFLKPWFDEISDGCKNLISNLLTVDPAKRYSIDQLLSDPWLNLGYENYNENFIDLNKISSPADDAPKSDFLNDELNKTFSEDLINNSNVDDYFAGYRVTSDEGQIMTPRAEAIKLVFDTAKDVQKNVINSPNKINSNDSSIKSSSNNNNNNNDNNNIIDFMSLDKPTRYISNTDSISDLETESDDSSNYSNSKVHRFSEPVNINDSLNISNSDIKNDANDDDDDDDDDLSLDSEELDDDNDDDTEDYPITLTSLNKIKSHNKIKRNNLIESSTSSCLSPAHSRGTTVTLTTQTSTRAPSIKSWKSFKSSQSIVGESKTPTNSNLNSNIQDLSNNNILQTKNGCKSSISFDVNPSMRSVSGSVTSNSSHVSEFSNSSITSVTSNSSGHVFNMAPSGLEEVDEITSEEEEDDDDSEFENHDTENEWEDRTPSASNSVMGIQSLKQLSHLEFRNKCKAHTPYVFKNDNDKNENYLPEDGYIGGTESNENSPSGIQLSLKKQSGSSSLEQKLSEHGVVNLQLDSSTILSRRKMKTEKAK</sequence>
<dbReference type="InterPro" id="IPR008271">
    <property type="entry name" value="Ser/Thr_kinase_AS"/>
</dbReference>
<feature type="region of interest" description="Disordered" evidence="4">
    <location>
        <begin position="698"/>
        <end position="774"/>
    </location>
</feature>
<feature type="domain" description="Protein kinase" evidence="5">
    <location>
        <begin position="86"/>
        <end position="382"/>
    </location>
</feature>
<dbReference type="InterPro" id="IPR011009">
    <property type="entry name" value="Kinase-like_dom_sf"/>
</dbReference>
<organism evidence="6 7">
    <name type="scientific">Pichia californica</name>
    <dbReference type="NCBI Taxonomy" id="460514"/>
    <lineage>
        <taxon>Eukaryota</taxon>
        <taxon>Fungi</taxon>
        <taxon>Dikarya</taxon>
        <taxon>Ascomycota</taxon>
        <taxon>Saccharomycotina</taxon>
        <taxon>Pichiomycetes</taxon>
        <taxon>Pichiales</taxon>
        <taxon>Pichiaceae</taxon>
        <taxon>Pichia</taxon>
    </lineage>
</organism>
<proteinExistence type="predicted"/>
<feature type="compositionally biased region" description="Low complexity" evidence="4">
    <location>
        <begin position="543"/>
        <end position="554"/>
    </location>
</feature>
<accession>A0A9P6WQG6</accession>
<gene>
    <name evidence="6" type="ORF">C6P40_003382</name>
</gene>
<dbReference type="GO" id="GO:0004672">
    <property type="term" value="F:protein kinase activity"/>
    <property type="evidence" value="ECO:0007669"/>
    <property type="project" value="InterPro"/>
</dbReference>
<dbReference type="GO" id="GO:0005524">
    <property type="term" value="F:ATP binding"/>
    <property type="evidence" value="ECO:0007669"/>
    <property type="project" value="UniProtKB-UniRule"/>
</dbReference>
<keyword evidence="2 3" id="KW-0067">ATP-binding</keyword>
<evidence type="ECO:0000313" key="7">
    <source>
        <dbReference type="Proteomes" id="UP000697127"/>
    </source>
</evidence>
<dbReference type="PROSITE" id="PS00108">
    <property type="entry name" value="PROTEIN_KINASE_ST"/>
    <property type="match status" value="1"/>
</dbReference>
<evidence type="ECO:0000256" key="3">
    <source>
        <dbReference type="PROSITE-ProRule" id="PRU10141"/>
    </source>
</evidence>
<dbReference type="PANTHER" id="PTHR24347">
    <property type="entry name" value="SERINE/THREONINE-PROTEIN KINASE"/>
    <property type="match status" value="1"/>
</dbReference>
<dbReference type="Gene3D" id="1.10.510.10">
    <property type="entry name" value="Transferase(Phosphotransferase) domain 1"/>
    <property type="match status" value="1"/>
</dbReference>
<dbReference type="EMBL" id="PUHW01000038">
    <property type="protein sequence ID" value="KAG0690268.1"/>
    <property type="molecule type" value="Genomic_DNA"/>
</dbReference>
<name>A0A9P6WQG6_9ASCO</name>
<feature type="region of interest" description="Disordered" evidence="4">
    <location>
        <begin position="469"/>
        <end position="500"/>
    </location>
</feature>
<comment type="caution">
    <text evidence="6">The sequence shown here is derived from an EMBL/GenBank/DDBJ whole genome shotgun (WGS) entry which is preliminary data.</text>
</comment>
<evidence type="ECO:0000259" key="5">
    <source>
        <dbReference type="PROSITE" id="PS50011"/>
    </source>
</evidence>
<evidence type="ECO:0000256" key="2">
    <source>
        <dbReference type="ARBA" id="ARBA00022840"/>
    </source>
</evidence>
<dbReference type="Pfam" id="PF00069">
    <property type="entry name" value="Pkinase"/>
    <property type="match status" value="1"/>
</dbReference>
<feature type="binding site" evidence="3">
    <location>
        <position position="115"/>
    </location>
    <ligand>
        <name>ATP</name>
        <dbReference type="ChEBI" id="CHEBI:30616"/>
    </ligand>
</feature>
<feature type="compositionally biased region" description="Basic and acidic residues" evidence="4">
    <location>
        <begin position="44"/>
        <end position="56"/>
    </location>
</feature>
<evidence type="ECO:0000256" key="1">
    <source>
        <dbReference type="ARBA" id="ARBA00022741"/>
    </source>
</evidence>
<dbReference type="InterPro" id="IPR000719">
    <property type="entry name" value="Prot_kinase_dom"/>
</dbReference>
<feature type="compositionally biased region" description="Low complexity" evidence="4">
    <location>
        <begin position="833"/>
        <end position="847"/>
    </location>
</feature>
<keyword evidence="7" id="KW-1185">Reference proteome</keyword>
<feature type="region of interest" description="Disordered" evidence="4">
    <location>
        <begin position="33"/>
        <end position="56"/>
    </location>
</feature>
<feature type="compositionally biased region" description="Polar residues" evidence="4">
    <location>
        <begin position="33"/>
        <end position="43"/>
    </location>
</feature>
<dbReference type="PROSITE" id="PS00107">
    <property type="entry name" value="PROTEIN_KINASE_ATP"/>
    <property type="match status" value="1"/>
</dbReference>
<feature type="compositionally biased region" description="Low complexity" evidence="4">
    <location>
        <begin position="469"/>
        <end position="499"/>
    </location>
</feature>
<dbReference type="AlphaFoldDB" id="A0A9P6WQG6"/>
<dbReference type="SUPFAM" id="SSF56112">
    <property type="entry name" value="Protein kinase-like (PK-like)"/>
    <property type="match status" value="1"/>
</dbReference>
<dbReference type="PROSITE" id="PS50011">
    <property type="entry name" value="PROTEIN_KINASE_DOM"/>
    <property type="match status" value="1"/>
</dbReference>
<reference evidence="6" key="1">
    <citation type="submission" date="2020-11" db="EMBL/GenBank/DDBJ databases">
        <title>Kefir isolates.</title>
        <authorList>
            <person name="Marcisauskas S."/>
            <person name="Kim Y."/>
            <person name="Blasche S."/>
        </authorList>
    </citation>
    <scope>NUCLEOTIDE SEQUENCE</scope>
    <source>
        <strain evidence="6">Olga-1</strain>
    </source>
</reference>